<keyword evidence="4" id="KW-0540">Nuclease</keyword>
<evidence type="ECO:0000313" key="16">
    <source>
        <dbReference type="EMBL" id="KAJ6959486.1"/>
    </source>
</evidence>
<keyword evidence="17" id="KW-1185">Reference proteome</keyword>
<dbReference type="GO" id="GO:0046872">
    <property type="term" value="F:metal ion binding"/>
    <property type="evidence" value="ECO:0007669"/>
    <property type="project" value="UniProtKB-KW"/>
</dbReference>
<dbReference type="InterPro" id="IPR016197">
    <property type="entry name" value="Chromo-like_dom_sf"/>
</dbReference>
<dbReference type="CDD" id="cd09274">
    <property type="entry name" value="RNase_HI_RT_Ty3"/>
    <property type="match status" value="1"/>
</dbReference>
<dbReference type="InterPro" id="IPR036397">
    <property type="entry name" value="RNaseH_sf"/>
</dbReference>
<dbReference type="InterPro" id="IPR041373">
    <property type="entry name" value="RT_RNaseH"/>
</dbReference>
<dbReference type="EMBL" id="JAQIZT010000017">
    <property type="protein sequence ID" value="KAJ6959486.1"/>
    <property type="molecule type" value="Genomic_DNA"/>
</dbReference>
<evidence type="ECO:0000256" key="6">
    <source>
        <dbReference type="ARBA" id="ARBA00022750"/>
    </source>
</evidence>
<dbReference type="InterPro" id="IPR043502">
    <property type="entry name" value="DNA/RNA_pol_sf"/>
</dbReference>
<dbReference type="GO" id="GO:0004519">
    <property type="term" value="F:endonuclease activity"/>
    <property type="evidence" value="ECO:0007669"/>
    <property type="project" value="UniProtKB-KW"/>
</dbReference>
<dbReference type="PANTHER" id="PTHR37984:SF5">
    <property type="entry name" value="PROTEIN NYNRIN-LIKE"/>
    <property type="match status" value="1"/>
</dbReference>
<evidence type="ECO:0000256" key="13">
    <source>
        <dbReference type="ARBA" id="ARBA00023125"/>
    </source>
</evidence>
<dbReference type="InterPro" id="IPR056924">
    <property type="entry name" value="SH3_Tf2-1"/>
</dbReference>
<sequence length="590" mass="68278">MLAIVYAVTKWKHYLRGRHFLIRTDHSSLKFLLNHKATHEAQQVWLTKLLGFDYEIEYRKGKDNLAADALSRITSKELSALTLSSISTTIMDEIRQTWVDDPNLQKIIDEVNKDTKLNQTLFRKGKVVVGKDTRLQTKLTSLYHDTAAGGHSGATVTAKRLGQVFYWRKLQKFVRQYVRECSICQQNKTENVKLPGLLQPLPIPMAPFVDISMDFIEGSPKSDGKEVILVVVDRFSKYTHLMALSHPYTAMTVAKVFMEQVYKLHGMPATIVSDRDSIFLSQFWKELFKQQGVSLHYSTAYHPQSDGQTEVVNKCIEGYLRCMTGTAPALWGKWLSACEWWYNTNYHTSTKKTPYEVLYGMVPPIHIPYTHKDSPVEAVDNYLTQREDMFKEIKNNLLQAQHRMTQQANKKRSERSFSMGDSVYVKLQPYRQHSVHKRICHKLSAKYYGPYTVIQKIGSVAYKLQLPTSAAIHPVFHVSQLKQHVGHHAVHSDLPNSQQPPLLQPLQIVKRRIRKRGNIAITQLLVVWKDLPLTEATWEDLDDFCFRFPEFHLEDKVVIMEGALSRMELTKLGFKQQKREIIQIQHKRQR</sequence>
<evidence type="ECO:0000256" key="1">
    <source>
        <dbReference type="ARBA" id="ARBA00022670"/>
    </source>
</evidence>
<dbReference type="PANTHER" id="PTHR37984">
    <property type="entry name" value="PROTEIN CBG26694"/>
    <property type="match status" value="1"/>
</dbReference>
<name>A0AAD6PSA6_9ROSI</name>
<dbReference type="Pfam" id="PF17917">
    <property type="entry name" value="RT_RNaseH"/>
    <property type="match status" value="1"/>
</dbReference>
<dbReference type="GO" id="GO:0004190">
    <property type="term" value="F:aspartic-type endopeptidase activity"/>
    <property type="evidence" value="ECO:0007669"/>
    <property type="project" value="UniProtKB-KW"/>
</dbReference>
<keyword evidence="6" id="KW-0064">Aspartyl protease</keyword>
<evidence type="ECO:0000256" key="9">
    <source>
        <dbReference type="ARBA" id="ARBA00022842"/>
    </source>
</evidence>
<evidence type="ECO:0000256" key="5">
    <source>
        <dbReference type="ARBA" id="ARBA00022723"/>
    </source>
</evidence>
<dbReference type="InterPro" id="IPR001584">
    <property type="entry name" value="Integrase_cat-core"/>
</dbReference>
<keyword evidence="12" id="KW-0239">DNA-directed DNA polymerase</keyword>
<evidence type="ECO:0000259" key="15">
    <source>
        <dbReference type="PROSITE" id="PS50994"/>
    </source>
</evidence>
<evidence type="ECO:0000256" key="2">
    <source>
        <dbReference type="ARBA" id="ARBA00022679"/>
    </source>
</evidence>
<evidence type="ECO:0000256" key="10">
    <source>
        <dbReference type="ARBA" id="ARBA00022908"/>
    </source>
</evidence>
<evidence type="ECO:0000256" key="4">
    <source>
        <dbReference type="ARBA" id="ARBA00022722"/>
    </source>
</evidence>
<dbReference type="GO" id="GO:0006508">
    <property type="term" value="P:proteolysis"/>
    <property type="evidence" value="ECO:0007669"/>
    <property type="project" value="UniProtKB-KW"/>
</dbReference>
<dbReference type="Proteomes" id="UP001164929">
    <property type="component" value="Chromosome 17"/>
</dbReference>
<dbReference type="SUPFAM" id="SSF56672">
    <property type="entry name" value="DNA/RNA polymerases"/>
    <property type="match status" value="1"/>
</dbReference>
<dbReference type="Pfam" id="PF17921">
    <property type="entry name" value="Integrase_H2C2"/>
    <property type="match status" value="1"/>
</dbReference>
<dbReference type="SUPFAM" id="SSF53098">
    <property type="entry name" value="Ribonuclease H-like"/>
    <property type="match status" value="1"/>
</dbReference>
<keyword evidence="1" id="KW-0645">Protease</keyword>
<evidence type="ECO:0000256" key="11">
    <source>
        <dbReference type="ARBA" id="ARBA00022918"/>
    </source>
</evidence>
<dbReference type="Gene3D" id="3.30.420.10">
    <property type="entry name" value="Ribonuclease H-like superfamily/Ribonuclease H"/>
    <property type="match status" value="1"/>
</dbReference>
<dbReference type="GO" id="GO:0003677">
    <property type="term" value="F:DNA binding"/>
    <property type="evidence" value="ECO:0007669"/>
    <property type="project" value="UniProtKB-KW"/>
</dbReference>
<evidence type="ECO:0000313" key="17">
    <source>
        <dbReference type="Proteomes" id="UP001164929"/>
    </source>
</evidence>
<dbReference type="GO" id="GO:0003964">
    <property type="term" value="F:RNA-directed DNA polymerase activity"/>
    <property type="evidence" value="ECO:0007669"/>
    <property type="project" value="UniProtKB-KW"/>
</dbReference>
<keyword evidence="2" id="KW-0808">Transferase</keyword>
<organism evidence="16 17">
    <name type="scientific">Populus alba x Populus x berolinensis</name>
    <dbReference type="NCBI Taxonomy" id="444605"/>
    <lineage>
        <taxon>Eukaryota</taxon>
        <taxon>Viridiplantae</taxon>
        <taxon>Streptophyta</taxon>
        <taxon>Embryophyta</taxon>
        <taxon>Tracheophyta</taxon>
        <taxon>Spermatophyta</taxon>
        <taxon>Magnoliopsida</taxon>
        <taxon>eudicotyledons</taxon>
        <taxon>Gunneridae</taxon>
        <taxon>Pentapetalae</taxon>
        <taxon>rosids</taxon>
        <taxon>fabids</taxon>
        <taxon>Malpighiales</taxon>
        <taxon>Salicaceae</taxon>
        <taxon>Saliceae</taxon>
        <taxon>Populus</taxon>
    </lineage>
</organism>
<keyword evidence="8" id="KW-0378">Hydrolase</keyword>
<feature type="domain" description="Integrase catalytic" evidence="15">
    <location>
        <begin position="203"/>
        <end position="362"/>
    </location>
</feature>
<evidence type="ECO:0000256" key="12">
    <source>
        <dbReference type="ARBA" id="ARBA00022932"/>
    </source>
</evidence>
<evidence type="ECO:0000256" key="14">
    <source>
        <dbReference type="ARBA" id="ARBA00023172"/>
    </source>
</evidence>
<dbReference type="PROSITE" id="PS50994">
    <property type="entry name" value="INTEGRASE"/>
    <property type="match status" value="1"/>
</dbReference>
<dbReference type="Pfam" id="PF24626">
    <property type="entry name" value="SH3_Tf2-1"/>
    <property type="match status" value="1"/>
</dbReference>
<dbReference type="InterPro" id="IPR041588">
    <property type="entry name" value="Integrase_H2C2"/>
</dbReference>
<evidence type="ECO:0000256" key="7">
    <source>
        <dbReference type="ARBA" id="ARBA00022759"/>
    </source>
</evidence>
<keyword evidence="3" id="KW-0548">Nucleotidyltransferase</keyword>
<keyword evidence="7" id="KW-0255">Endonuclease</keyword>
<dbReference type="InterPro" id="IPR050951">
    <property type="entry name" value="Retrovirus_Pol_polyprotein"/>
</dbReference>
<keyword evidence="14" id="KW-0233">DNA recombination</keyword>
<dbReference type="GO" id="GO:0015074">
    <property type="term" value="P:DNA integration"/>
    <property type="evidence" value="ECO:0007669"/>
    <property type="project" value="UniProtKB-KW"/>
</dbReference>
<dbReference type="SUPFAM" id="SSF54160">
    <property type="entry name" value="Chromo domain-like"/>
    <property type="match status" value="1"/>
</dbReference>
<evidence type="ECO:0000256" key="3">
    <source>
        <dbReference type="ARBA" id="ARBA00022695"/>
    </source>
</evidence>
<keyword evidence="13" id="KW-0238">DNA-binding</keyword>
<dbReference type="AlphaFoldDB" id="A0AAD6PSA6"/>
<dbReference type="Pfam" id="PF00385">
    <property type="entry name" value="Chromo"/>
    <property type="match status" value="1"/>
</dbReference>
<dbReference type="Gene3D" id="1.10.340.70">
    <property type="match status" value="1"/>
</dbReference>
<dbReference type="GO" id="GO:0006310">
    <property type="term" value="P:DNA recombination"/>
    <property type="evidence" value="ECO:0007669"/>
    <property type="project" value="UniProtKB-KW"/>
</dbReference>
<dbReference type="Pfam" id="PF00665">
    <property type="entry name" value="rve"/>
    <property type="match status" value="1"/>
</dbReference>
<keyword evidence="5" id="KW-0479">Metal-binding</keyword>
<keyword evidence="10" id="KW-0229">DNA integration</keyword>
<proteinExistence type="predicted"/>
<dbReference type="InterPro" id="IPR023780">
    <property type="entry name" value="Chromo_domain"/>
</dbReference>
<dbReference type="InterPro" id="IPR012337">
    <property type="entry name" value="RNaseH-like_sf"/>
</dbReference>
<protein>
    <recommendedName>
        <fullName evidence="15">Integrase catalytic domain-containing protein</fullName>
    </recommendedName>
</protein>
<reference evidence="16" key="1">
    <citation type="journal article" date="2023" name="Mol. Ecol. Resour.">
        <title>Chromosome-level genome assembly of a triploid poplar Populus alba 'Berolinensis'.</title>
        <authorList>
            <person name="Chen S."/>
            <person name="Yu Y."/>
            <person name="Wang X."/>
            <person name="Wang S."/>
            <person name="Zhang T."/>
            <person name="Zhou Y."/>
            <person name="He R."/>
            <person name="Meng N."/>
            <person name="Wang Y."/>
            <person name="Liu W."/>
            <person name="Liu Z."/>
            <person name="Liu J."/>
            <person name="Guo Q."/>
            <person name="Huang H."/>
            <person name="Sederoff R.R."/>
            <person name="Wang G."/>
            <person name="Qu G."/>
            <person name="Chen S."/>
        </authorList>
    </citation>
    <scope>NUCLEOTIDE SEQUENCE</scope>
    <source>
        <strain evidence="16">SC-2020</strain>
    </source>
</reference>
<keyword evidence="11" id="KW-0695">RNA-directed DNA polymerase</keyword>
<evidence type="ECO:0000256" key="8">
    <source>
        <dbReference type="ARBA" id="ARBA00022801"/>
    </source>
</evidence>
<comment type="caution">
    <text evidence="16">The sequence shown here is derived from an EMBL/GenBank/DDBJ whole genome shotgun (WGS) entry which is preliminary data.</text>
</comment>
<dbReference type="GO" id="GO:0003887">
    <property type="term" value="F:DNA-directed DNA polymerase activity"/>
    <property type="evidence" value="ECO:0007669"/>
    <property type="project" value="UniProtKB-KW"/>
</dbReference>
<gene>
    <name evidence="16" type="ORF">NC653_037738</name>
</gene>
<keyword evidence="9" id="KW-0460">Magnesium</keyword>
<accession>A0AAD6PSA6</accession>